<organism evidence="1 2">
    <name type="scientific">Avena sativa</name>
    <name type="common">Oat</name>
    <dbReference type="NCBI Taxonomy" id="4498"/>
    <lineage>
        <taxon>Eukaryota</taxon>
        <taxon>Viridiplantae</taxon>
        <taxon>Streptophyta</taxon>
        <taxon>Embryophyta</taxon>
        <taxon>Tracheophyta</taxon>
        <taxon>Spermatophyta</taxon>
        <taxon>Magnoliopsida</taxon>
        <taxon>Liliopsida</taxon>
        <taxon>Poales</taxon>
        <taxon>Poaceae</taxon>
        <taxon>BOP clade</taxon>
        <taxon>Pooideae</taxon>
        <taxon>Poodae</taxon>
        <taxon>Poeae</taxon>
        <taxon>Poeae Chloroplast Group 1 (Aveneae type)</taxon>
        <taxon>Aveninae</taxon>
        <taxon>Avena</taxon>
    </lineage>
</organism>
<dbReference type="EnsemblPlants" id="AVESA.00010b.r2.3AG0419600.1">
    <property type="protein sequence ID" value="AVESA.00010b.r2.3AG0419600.1.CDS.1"/>
    <property type="gene ID" value="AVESA.00010b.r2.3AG0419600"/>
</dbReference>
<reference evidence="1" key="2">
    <citation type="submission" date="2025-09" db="UniProtKB">
        <authorList>
            <consortium name="EnsemblPlants"/>
        </authorList>
    </citation>
    <scope>IDENTIFICATION</scope>
</reference>
<protein>
    <submittedName>
        <fullName evidence="1">Uncharacterized protein</fullName>
    </submittedName>
</protein>
<evidence type="ECO:0000313" key="2">
    <source>
        <dbReference type="Proteomes" id="UP001732700"/>
    </source>
</evidence>
<name>A0ACD5VGT3_AVESA</name>
<sequence length="134" mass="15627">MKIGASSREARTAAAVHNLKEQLAKATHLTEEQKVSRLQALLAFSEAADAETDRYRKMEQKDEVEEYRLAGKLHNYDHDKEWKKRFARVAKLNPCPWGKQMMADIKEYMYYLEEDDDDFKIGLYSFIGDESWSG</sequence>
<dbReference type="Proteomes" id="UP001732700">
    <property type="component" value="Chromosome 3A"/>
</dbReference>
<evidence type="ECO:0000313" key="1">
    <source>
        <dbReference type="EnsemblPlants" id="AVESA.00010b.r2.3AG0419600.1.CDS.1"/>
    </source>
</evidence>
<keyword evidence="2" id="KW-1185">Reference proteome</keyword>
<reference evidence="1" key="1">
    <citation type="submission" date="2021-05" db="EMBL/GenBank/DDBJ databases">
        <authorList>
            <person name="Scholz U."/>
            <person name="Mascher M."/>
            <person name="Fiebig A."/>
        </authorList>
    </citation>
    <scope>NUCLEOTIDE SEQUENCE [LARGE SCALE GENOMIC DNA]</scope>
</reference>
<proteinExistence type="predicted"/>
<accession>A0ACD5VGT3</accession>